<dbReference type="AlphaFoldDB" id="A0A1H7CMH0"/>
<reference evidence="4" key="1">
    <citation type="submission" date="2016-10" db="EMBL/GenBank/DDBJ databases">
        <authorList>
            <person name="Varghese N."/>
            <person name="Submissions S."/>
        </authorList>
    </citation>
    <scope>NUCLEOTIDE SEQUENCE [LARGE SCALE GENOMIC DNA]</scope>
    <source>
        <strain evidence="4">CGMCC 1.10218</strain>
    </source>
</reference>
<sequence length="456" mass="51056">MTPPKTLPHSPYLPFDPTVSQYNTAFGHLLPWEFNGWKRESLSWKEGCYLHAGLNPAGPHRLTGPDALQLLKDACMNGFGRFSIGASKHGVMCNAQGNVMSDGIVWRLGEEEFVSFFLTPYLDFLVDSGRYRVKGENLSGKVFLFQVAGPRSLEVLEAATGESLRDLKFLWHRPSRIRRAGRGHRDIDVRIYRLGVARTLAYEVHGQLKDAQAVYQALLTAGEPFSMERLGLQAYGMNHTEGGFAQSFIHFLPAWTEDDTFMRYMRQVDPSSLEVLSHLPGSAGPDVTKRYANPVELGWGHMIKLDRDFVGRSALERELAQPRRKIVTLEWNEDDVLAVFASQFRGGQDAQFMDFAANPIWQGHISTVFSDDVLVGDTVKGISSGRMFSVFYRAMISLCLIDLDCSAVGTEVQVLWGDPGANQRRIRARVSRFPFLDLPPNREIDVTALPAHFAGS</sequence>
<dbReference type="InterPro" id="IPR028896">
    <property type="entry name" value="GcvT/YgfZ/DmdA"/>
</dbReference>
<evidence type="ECO:0000313" key="3">
    <source>
        <dbReference type="EMBL" id="SEJ90839.1"/>
    </source>
</evidence>
<gene>
    <name evidence="3" type="ORF">SAMN04488058_1342</name>
</gene>
<dbReference type="EMBL" id="FNZA01000034">
    <property type="protein sequence ID" value="SEJ90839.1"/>
    <property type="molecule type" value="Genomic_DNA"/>
</dbReference>
<keyword evidence="3" id="KW-0489">Methyltransferase</keyword>
<dbReference type="InterPro" id="IPR006222">
    <property type="entry name" value="GCVT_N"/>
</dbReference>
<dbReference type="RefSeq" id="WP_199699697.1">
    <property type="nucleotide sequence ID" value="NZ_FNZA01000034.1"/>
</dbReference>
<keyword evidence="4" id="KW-1185">Reference proteome</keyword>
<organism evidence="3 4">
    <name type="scientific">Deinococcus reticulitermitis</name>
    <dbReference type="NCBI Taxonomy" id="856736"/>
    <lineage>
        <taxon>Bacteria</taxon>
        <taxon>Thermotogati</taxon>
        <taxon>Deinococcota</taxon>
        <taxon>Deinococci</taxon>
        <taxon>Deinococcales</taxon>
        <taxon>Deinococcaceae</taxon>
        <taxon>Deinococcus</taxon>
    </lineage>
</organism>
<dbReference type="Pfam" id="PF01571">
    <property type="entry name" value="GCV_T"/>
    <property type="match status" value="1"/>
</dbReference>
<feature type="binding site" evidence="1">
    <location>
        <position position="203"/>
    </location>
    <ligand>
        <name>substrate</name>
    </ligand>
</feature>
<accession>A0A1H7CMH0</accession>
<name>A0A1H7CMH0_9DEIO</name>
<feature type="domain" description="GCVT N-terminal" evidence="2">
    <location>
        <begin position="27"/>
        <end position="245"/>
    </location>
</feature>
<evidence type="ECO:0000313" key="4">
    <source>
        <dbReference type="Proteomes" id="UP000199223"/>
    </source>
</evidence>
<dbReference type="SUPFAM" id="SSF103025">
    <property type="entry name" value="Folate-binding domain"/>
    <property type="match status" value="1"/>
</dbReference>
<dbReference type="PANTHER" id="PTHR43757">
    <property type="entry name" value="AMINOMETHYLTRANSFERASE"/>
    <property type="match status" value="1"/>
</dbReference>
<dbReference type="STRING" id="856736.SAMN04488058_1342"/>
<keyword evidence="3" id="KW-0808">Transferase</keyword>
<dbReference type="PANTHER" id="PTHR43757:SF2">
    <property type="entry name" value="AMINOMETHYLTRANSFERASE, MITOCHONDRIAL"/>
    <property type="match status" value="1"/>
</dbReference>
<evidence type="ECO:0000259" key="2">
    <source>
        <dbReference type="Pfam" id="PF01571"/>
    </source>
</evidence>
<evidence type="ECO:0000256" key="1">
    <source>
        <dbReference type="PIRSR" id="PIRSR006487-1"/>
    </source>
</evidence>
<dbReference type="Proteomes" id="UP000199223">
    <property type="component" value="Unassembled WGS sequence"/>
</dbReference>
<dbReference type="Gene3D" id="3.30.1360.120">
    <property type="entry name" value="Probable tRNA modification gtpase trme, domain 1"/>
    <property type="match status" value="1"/>
</dbReference>
<protein>
    <submittedName>
        <fullName evidence="3">Glycine cleavage system T protein (Aminomethyltransferase)</fullName>
    </submittedName>
</protein>
<dbReference type="PIRSF" id="PIRSF006487">
    <property type="entry name" value="GcvT"/>
    <property type="match status" value="1"/>
</dbReference>
<dbReference type="GO" id="GO:0032259">
    <property type="term" value="P:methylation"/>
    <property type="evidence" value="ECO:0007669"/>
    <property type="project" value="UniProtKB-KW"/>
</dbReference>
<proteinExistence type="predicted"/>
<dbReference type="InterPro" id="IPR027266">
    <property type="entry name" value="TrmE/GcvT-like"/>
</dbReference>
<dbReference type="GO" id="GO:0008168">
    <property type="term" value="F:methyltransferase activity"/>
    <property type="evidence" value="ECO:0007669"/>
    <property type="project" value="UniProtKB-KW"/>
</dbReference>